<evidence type="ECO:0000256" key="2">
    <source>
        <dbReference type="ARBA" id="ARBA00022832"/>
    </source>
</evidence>
<dbReference type="InterPro" id="IPR042099">
    <property type="entry name" value="ANL_N_sf"/>
</dbReference>
<dbReference type="GO" id="GO:0016020">
    <property type="term" value="C:membrane"/>
    <property type="evidence" value="ECO:0007669"/>
    <property type="project" value="TreeGrafter"/>
</dbReference>
<evidence type="ECO:0000259" key="4">
    <source>
        <dbReference type="Pfam" id="PF00501"/>
    </source>
</evidence>
<sequence length="235" mass="26574">MTHNDFALAFTPKECHPNRPIISYQKLSNRPEPTEYWNFNDDNSFLLQWIISELAAYNYRNVVVSLYDTLGADARIFIINQTALQFIICDDEQKLKSLIDSASQLPLLKHIVVIEPYSSEVQKKAETAGISVHRFHEVEKLGRQLPKTNFQLPSPEDLSTICYTSGTTGMPKGVMLTHANVIAGSTVLDVVKNTDVTTQDVLISYLPLAHMYERLLECACFQARVGKGLKVMFEF</sequence>
<evidence type="ECO:0000313" key="6">
    <source>
        <dbReference type="WBParaSite" id="PEQ_0000857901-mRNA-1"/>
    </source>
</evidence>
<protein>
    <recommendedName>
        <fullName evidence="3">long-chain-fatty-acid--CoA ligase</fullName>
        <ecNumber evidence="3">6.2.1.3</ecNumber>
    </recommendedName>
</protein>
<dbReference type="PANTHER" id="PTHR43272:SF107">
    <property type="entry name" value="LONG-CHAIN-FATTY-ACID--COA LIGASE 5"/>
    <property type="match status" value="1"/>
</dbReference>
<evidence type="ECO:0000313" key="5">
    <source>
        <dbReference type="Proteomes" id="UP000887564"/>
    </source>
</evidence>
<evidence type="ECO:0000256" key="3">
    <source>
        <dbReference type="ARBA" id="ARBA00026121"/>
    </source>
</evidence>
<proteinExistence type="predicted"/>
<dbReference type="GO" id="GO:0005783">
    <property type="term" value="C:endoplasmic reticulum"/>
    <property type="evidence" value="ECO:0007669"/>
    <property type="project" value="TreeGrafter"/>
</dbReference>
<keyword evidence="2" id="KW-0276">Fatty acid metabolism</keyword>
<dbReference type="WBParaSite" id="PEQ_0000857901-mRNA-1">
    <property type="protein sequence ID" value="PEQ_0000857901-mRNA-1"/>
    <property type="gene ID" value="PEQ_0000857901"/>
</dbReference>
<dbReference type="PROSITE" id="PS00455">
    <property type="entry name" value="AMP_BINDING"/>
    <property type="match status" value="1"/>
</dbReference>
<accession>A0A914RUQ5</accession>
<dbReference type="EC" id="6.2.1.3" evidence="3"/>
<organism evidence="5 6">
    <name type="scientific">Parascaris equorum</name>
    <name type="common">Equine roundworm</name>
    <dbReference type="NCBI Taxonomy" id="6256"/>
    <lineage>
        <taxon>Eukaryota</taxon>
        <taxon>Metazoa</taxon>
        <taxon>Ecdysozoa</taxon>
        <taxon>Nematoda</taxon>
        <taxon>Chromadorea</taxon>
        <taxon>Rhabditida</taxon>
        <taxon>Spirurina</taxon>
        <taxon>Ascaridomorpha</taxon>
        <taxon>Ascaridoidea</taxon>
        <taxon>Ascarididae</taxon>
        <taxon>Parascaris</taxon>
    </lineage>
</organism>
<feature type="domain" description="AMP-dependent synthetase/ligase" evidence="4">
    <location>
        <begin position="47"/>
        <end position="220"/>
    </location>
</feature>
<dbReference type="GO" id="GO:0004467">
    <property type="term" value="F:long-chain fatty acid-CoA ligase activity"/>
    <property type="evidence" value="ECO:0007669"/>
    <property type="project" value="UniProtKB-EC"/>
</dbReference>
<dbReference type="InterPro" id="IPR020845">
    <property type="entry name" value="AMP-binding_CS"/>
</dbReference>
<dbReference type="Proteomes" id="UP000887564">
    <property type="component" value="Unplaced"/>
</dbReference>
<dbReference type="SUPFAM" id="SSF56801">
    <property type="entry name" value="Acetyl-CoA synthetase-like"/>
    <property type="match status" value="1"/>
</dbReference>
<name>A0A914RUQ5_PAREQ</name>
<reference evidence="6" key="1">
    <citation type="submission" date="2022-11" db="UniProtKB">
        <authorList>
            <consortium name="WormBaseParasite"/>
        </authorList>
    </citation>
    <scope>IDENTIFICATION</scope>
</reference>
<dbReference type="Pfam" id="PF00501">
    <property type="entry name" value="AMP-binding"/>
    <property type="match status" value="1"/>
</dbReference>
<keyword evidence="1" id="KW-0436">Ligase</keyword>
<dbReference type="PANTHER" id="PTHR43272">
    <property type="entry name" value="LONG-CHAIN-FATTY-ACID--COA LIGASE"/>
    <property type="match status" value="1"/>
</dbReference>
<dbReference type="Gene3D" id="3.40.50.12780">
    <property type="entry name" value="N-terminal domain of ligase-like"/>
    <property type="match status" value="1"/>
</dbReference>
<dbReference type="InterPro" id="IPR000873">
    <property type="entry name" value="AMP-dep_synth/lig_dom"/>
</dbReference>
<dbReference type="AlphaFoldDB" id="A0A914RUQ5"/>
<keyword evidence="2" id="KW-0443">Lipid metabolism</keyword>
<keyword evidence="5" id="KW-1185">Reference proteome</keyword>
<evidence type="ECO:0000256" key="1">
    <source>
        <dbReference type="ARBA" id="ARBA00022598"/>
    </source>
</evidence>